<dbReference type="Gene3D" id="3.10.20.30">
    <property type="match status" value="1"/>
</dbReference>
<evidence type="ECO:0000256" key="4">
    <source>
        <dbReference type="ARBA" id="ARBA00023004"/>
    </source>
</evidence>
<dbReference type="InterPro" id="IPR036010">
    <property type="entry name" value="2Fe-2S_ferredoxin-like_sf"/>
</dbReference>
<organism evidence="7 8">
    <name type="scientific">Agrobacterium tumefaciens</name>
    <dbReference type="NCBI Taxonomy" id="358"/>
    <lineage>
        <taxon>Bacteria</taxon>
        <taxon>Pseudomonadati</taxon>
        <taxon>Pseudomonadota</taxon>
        <taxon>Alphaproteobacteria</taxon>
        <taxon>Hyphomicrobiales</taxon>
        <taxon>Rhizobiaceae</taxon>
        <taxon>Rhizobium/Agrobacterium group</taxon>
        <taxon>Agrobacterium</taxon>
        <taxon>Agrobacterium tumefaciens complex</taxon>
    </lineage>
</organism>
<evidence type="ECO:0000256" key="3">
    <source>
        <dbReference type="ARBA" id="ARBA00023002"/>
    </source>
</evidence>
<evidence type="ECO:0000256" key="2">
    <source>
        <dbReference type="ARBA" id="ARBA00022723"/>
    </source>
</evidence>
<gene>
    <name evidence="7" type="primary">coxS</name>
    <name evidence="7" type="ORF">At1D1609_53770</name>
</gene>
<dbReference type="InterPro" id="IPR012675">
    <property type="entry name" value="Beta-grasp_dom_sf"/>
</dbReference>
<evidence type="ECO:0000313" key="7">
    <source>
        <dbReference type="EMBL" id="AVH45409.1"/>
    </source>
</evidence>
<dbReference type="Proteomes" id="UP000237717">
    <property type="component" value="Plasmid pAt1D1609a"/>
</dbReference>
<evidence type="ECO:0000313" key="8">
    <source>
        <dbReference type="Proteomes" id="UP000237717"/>
    </source>
</evidence>
<dbReference type="PANTHER" id="PTHR44379">
    <property type="entry name" value="OXIDOREDUCTASE WITH IRON-SULFUR SUBUNIT"/>
    <property type="match status" value="1"/>
</dbReference>
<reference evidence="7 8" key="1">
    <citation type="submission" date="2018-02" db="EMBL/GenBank/DDBJ databases">
        <title>Complete genome sequence of Agrobacterium tumefaciens 1D1609.</title>
        <authorList>
            <person name="Cho S.-T."/>
            <person name="Haryono M."/>
            <person name="Chang H.-H."/>
            <person name="Santos M.N."/>
            <person name="Lai E.-M."/>
            <person name="Kuo C.-H."/>
        </authorList>
    </citation>
    <scope>NUCLEOTIDE SEQUENCE [LARGE SCALE GENOMIC DNA]</scope>
    <source>
        <strain evidence="7 8">1D1609</strain>
        <plasmid evidence="8">Plasmid pat1d1609a</plasmid>
    </source>
</reference>
<name>A0A2L2LM55_AGRTU</name>
<keyword evidence="1" id="KW-0001">2Fe-2S</keyword>
<dbReference type="FunFam" id="1.10.150.120:FF:000003">
    <property type="entry name" value="Carbon monoxide dehydrogenase, small subunit"/>
    <property type="match status" value="1"/>
</dbReference>
<protein>
    <submittedName>
        <fullName evidence="7">Carbon-monoxide dehydrogenase small subunit</fullName>
    </submittedName>
</protein>
<sequence>MTTINIQLNGAHYSAPAENNMLLVDFLRSNGLTGTHVGCETSQCGACNVLVDNKLLKSCTTFAFEAQGVDVLTIEGMVGAHNDLHPIQEAFRELHALQCGFCTPGMIMTTLALLRENPKPTEGEIRHYLAGSLCRCTGYQNIVAAIQFAAEKMEAAHEQV</sequence>
<dbReference type="SUPFAM" id="SSF47741">
    <property type="entry name" value="CO dehydrogenase ISP C-domain like"/>
    <property type="match status" value="1"/>
</dbReference>
<evidence type="ECO:0000256" key="5">
    <source>
        <dbReference type="ARBA" id="ARBA00023014"/>
    </source>
</evidence>
<evidence type="ECO:0000256" key="1">
    <source>
        <dbReference type="ARBA" id="ARBA00022714"/>
    </source>
</evidence>
<dbReference type="InterPro" id="IPR036884">
    <property type="entry name" value="2Fe-2S-bd_dom_sf"/>
</dbReference>
<dbReference type="EMBL" id="CP026927">
    <property type="protein sequence ID" value="AVH45409.1"/>
    <property type="molecule type" value="Genomic_DNA"/>
</dbReference>
<keyword evidence="3" id="KW-0560">Oxidoreductase</keyword>
<dbReference type="InterPro" id="IPR002888">
    <property type="entry name" value="2Fe-2S-bd"/>
</dbReference>
<dbReference type="CDD" id="cd00207">
    <property type="entry name" value="fer2"/>
    <property type="match status" value="1"/>
</dbReference>
<dbReference type="RefSeq" id="WP_104680434.1">
    <property type="nucleotide sequence ID" value="NZ_CP026927.1"/>
</dbReference>
<dbReference type="Gene3D" id="1.10.150.120">
    <property type="entry name" value="[2Fe-2S]-binding domain"/>
    <property type="match status" value="1"/>
</dbReference>
<keyword evidence="4" id="KW-0408">Iron</keyword>
<dbReference type="GO" id="GO:0016491">
    <property type="term" value="F:oxidoreductase activity"/>
    <property type="evidence" value="ECO:0007669"/>
    <property type="project" value="UniProtKB-KW"/>
</dbReference>
<dbReference type="Pfam" id="PF00111">
    <property type="entry name" value="Fer2"/>
    <property type="match status" value="1"/>
</dbReference>
<dbReference type="AlphaFoldDB" id="A0A2L2LM55"/>
<evidence type="ECO:0000259" key="6">
    <source>
        <dbReference type="PROSITE" id="PS51085"/>
    </source>
</evidence>
<dbReference type="InterPro" id="IPR051452">
    <property type="entry name" value="Diverse_Oxidoreductases"/>
</dbReference>
<dbReference type="PANTHER" id="PTHR44379:SF5">
    <property type="entry name" value="OXIDOREDUCTASE WITH IRON-SULFUR SUBUNIT"/>
    <property type="match status" value="1"/>
</dbReference>
<keyword evidence="5" id="KW-0411">Iron-sulfur</keyword>
<dbReference type="GO" id="GO:0051537">
    <property type="term" value="F:2 iron, 2 sulfur cluster binding"/>
    <property type="evidence" value="ECO:0007669"/>
    <property type="project" value="UniProtKB-KW"/>
</dbReference>
<dbReference type="SUPFAM" id="SSF54292">
    <property type="entry name" value="2Fe-2S ferredoxin-like"/>
    <property type="match status" value="1"/>
</dbReference>
<dbReference type="Pfam" id="PF01799">
    <property type="entry name" value="Fer2_2"/>
    <property type="match status" value="1"/>
</dbReference>
<dbReference type="GO" id="GO:0046872">
    <property type="term" value="F:metal ion binding"/>
    <property type="evidence" value="ECO:0007669"/>
    <property type="project" value="UniProtKB-KW"/>
</dbReference>
<feature type="domain" description="2Fe-2S ferredoxin-type" evidence="6">
    <location>
        <begin position="2"/>
        <end position="77"/>
    </location>
</feature>
<dbReference type="PROSITE" id="PS51085">
    <property type="entry name" value="2FE2S_FER_2"/>
    <property type="match status" value="1"/>
</dbReference>
<proteinExistence type="predicted"/>
<geneLocation type="plasmid" evidence="8">
    <name>pat1d1609a</name>
</geneLocation>
<dbReference type="InterPro" id="IPR001041">
    <property type="entry name" value="2Fe-2S_ferredoxin-type"/>
</dbReference>
<accession>A0A2L2LM55</accession>
<keyword evidence="2" id="KW-0479">Metal-binding</keyword>
<keyword evidence="7" id="KW-0614">Plasmid</keyword>